<dbReference type="PANTHER" id="PTHR45931">
    <property type="entry name" value="SI:CH211-59O9.10"/>
    <property type="match status" value="1"/>
</dbReference>
<dbReference type="PROSITE" id="PS50089">
    <property type="entry name" value="ZF_RING_2"/>
    <property type="match status" value="1"/>
</dbReference>
<evidence type="ECO:0000256" key="4">
    <source>
        <dbReference type="PROSITE-ProRule" id="PRU00175"/>
    </source>
</evidence>
<dbReference type="GO" id="GO:0005634">
    <property type="term" value="C:nucleus"/>
    <property type="evidence" value="ECO:0007669"/>
    <property type="project" value="TreeGrafter"/>
</dbReference>
<dbReference type="GO" id="GO:0008270">
    <property type="term" value="F:zinc ion binding"/>
    <property type="evidence" value="ECO:0007669"/>
    <property type="project" value="UniProtKB-KW"/>
</dbReference>
<reference evidence="6" key="2">
    <citation type="submission" date="2024-10" db="UniProtKB">
        <authorList>
            <consortium name="EnsemblProtists"/>
        </authorList>
    </citation>
    <scope>IDENTIFICATION</scope>
</reference>
<dbReference type="InterPro" id="IPR051834">
    <property type="entry name" value="RING_finger_E3_ligase"/>
</dbReference>
<dbReference type="InterPro" id="IPR001841">
    <property type="entry name" value="Znf_RING"/>
</dbReference>
<protein>
    <recommendedName>
        <fullName evidence="5">RING-type domain-containing protein</fullName>
    </recommendedName>
</protein>
<dbReference type="GO" id="GO:0061630">
    <property type="term" value="F:ubiquitin protein ligase activity"/>
    <property type="evidence" value="ECO:0007669"/>
    <property type="project" value="TreeGrafter"/>
</dbReference>
<name>A0A0D3IZQ5_EMIH1</name>
<dbReference type="KEGG" id="ehx:EMIHUDRAFT_59061"/>
<dbReference type="Pfam" id="PF13639">
    <property type="entry name" value="zf-RING_2"/>
    <property type="match status" value="1"/>
</dbReference>
<dbReference type="EnsemblProtists" id="EOD16740">
    <property type="protein sequence ID" value="EOD16740"/>
    <property type="gene ID" value="EMIHUDRAFT_59061"/>
</dbReference>
<dbReference type="SUPFAM" id="SSF57850">
    <property type="entry name" value="RING/U-box"/>
    <property type="match status" value="1"/>
</dbReference>
<dbReference type="AlphaFoldDB" id="A0A0D3IZQ5"/>
<evidence type="ECO:0000313" key="7">
    <source>
        <dbReference type="Proteomes" id="UP000013827"/>
    </source>
</evidence>
<dbReference type="HOGENOM" id="CLU_013137_21_1_1"/>
<dbReference type="PaxDb" id="2903-EOD16740"/>
<dbReference type="GeneID" id="17262888"/>
<dbReference type="eggNOG" id="KOG0800">
    <property type="taxonomic scope" value="Eukaryota"/>
</dbReference>
<dbReference type="Proteomes" id="UP000013827">
    <property type="component" value="Unassembled WGS sequence"/>
</dbReference>
<reference evidence="7" key="1">
    <citation type="journal article" date="2013" name="Nature">
        <title>Pan genome of the phytoplankton Emiliania underpins its global distribution.</title>
        <authorList>
            <person name="Read B.A."/>
            <person name="Kegel J."/>
            <person name="Klute M.J."/>
            <person name="Kuo A."/>
            <person name="Lefebvre S.C."/>
            <person name="Maumus F."/>
            <person name="Mayer C."/>
            <person name="Miller J."/>
            <person name="Monier A."/>
            <person name="Salamov A."/>
            <person name="Young J."/>
            <person name="Aguilar M."/>
            <person name="Claverie J.M."/>
            <person name="Frickenhaus S."/>
            <person name="Gonzalez K."/>
            <person name="Herman E.K."/>
            <person name="Lin Y.C."/>
            <person name="Napier J."/>
            <person name="Ogata H."/>
            <person name="Sarno A.F."/>
            <person name="Shmutz J."/>
            <person name="Schroeder D."/>
            <person name="de Vargas C."/>
            <person name="Verret F."/>
            <person name="von Dassow P."/>
            <person name="Valentin K."/>
            <person name="Van de Peer Y."/>
            <person name="Wheeler G."/>
            <person name="Dacks J.B."/>
            <person name="Delwiche C.F."/>
            <person name="Dyhrman S.T."/>
            <person name="Glockner G."/>
            <person name="John U."/>
            <person name="Richards T."/>
            <person name="Worden A.Z."/>
            <person name="Zhang X."/>
            <person name="Grigoriev I.V."/>
            <person name="Allen A.E."/>
            <person name="Bidle K."/>
            <person name="Borodovsky M."/>
            <person name="Bowler C."/>
            <person name="Brownlee C."/>
            <person name="Cock J.M."/>
            <person name="Elias M."/>
            <person name="Gladyshev V.N."/>
            <person name="Groth M."/>
            <person name="Guda C."/>
            <person name="Hadaegh A."/>
            <person name="Iglesias-Rodriguez M.D."/>
            <person name="Jenkins J."/>
            <person name="Jones B.M."/>
            <person name="Lawson T."/>
            <person name="Leese F."/>
            <person name="Lindquist E."/>
            <person name="Lobanov A."/>
            <person name="Lomsadze A."/>
            <person name="Malik S.B."/>
            <person name="Marsh M.E."/>
            <person name="Mackinder L."/>
            <person name="Mock T."/>
            <person name="Mueller-Roeber B."/>
            <person name="Pagarete A."/>
            <person name="Parker M."/>
            <person name="Probert I."/>
            <person name="Quesneville H."/>
            <person name="Raines C."/>
            <person name="Rensing S.A."/>
            <person name="Riano-Pachon D.M."/>
            <person name="Richier S."/>
            <person name="Rokitta S."/>
            <person name="Shiraiwa Y."/>
            <person name="Soanes D.M."/>
            <person name="van der Giezen M."/>
            <person name="Wahlund T.M."/>
            <person name="Williams B."/>
            <person name="Wilson W."/>
            <person name="Wolfe G."/>
            <person name="Wurch L.L."/>
        </authorList>
    </citation>
    <scope>NUCLEOTIDE SEQUENCE</scope>
</reference>
<dbReference type="RefSeq" id="XP_005769169.1">
    <property type="nucleotide sequence ID" value="XM_005769112.1"/>
</dbReference>
<keyword evidence="7" id="KW-1185">Reference proteome</keyword>
<evidence type="ECO:0000259" key="5">
    <source>
        <dbReference type="PROSITE" id="PS50089"/>
    </source>
</evidence>
<evidence type="ECO:0000256" key="1">
    <source>
        <dbReference type="ARBA" id="ARBA00022723"/>
    </source>
</evidence>
<keyword evidence="2 4" id="KW-0863">Zinc-finger</keyword>
<sequence>PRDAPTPASRGVVARLPTRAYEPRKGGASSSEDASCLVCLEPFCVGEQVMTLPCFHIFHAHCAARWLAESGVCPICKHRV</sequence>
<keyword evidence="3" id="KW-0862">Zinc</keyword>
<dbReference type="Gene3D" id="3.30.40.10">
    <property type="entry name" value="Zinc/RING finger domain, C3HC4 (zinc finger)"/>
    <property type="match status" value="1"/>
</dbReference>
<dbReference type="GO" id="GO:0006511">
    <property type="term" value="P:ubiquitin-dependent protein catabolic process"/>
    <property type="evidence" value="ECO:0007669"/>
    <property type="project" value="TreeGrafter"/>
</dbReference>
<dbReference type="OMA" id="ARECAIC"/>
<dbReference type="PANTHER" id="PTHR45931:SF3">
    <property type="entry name" value="RING ZINC FINGER-CONTAINING PROTEIN"/>
    <property type="match status" value="1"/>
</dbReference>
<evidence type="ECO:0000256" key="3">
    <source>
        <dbReference type="ARBA" id="ARBA00022833"/>
    </source>
</evidence>
<evidence type="ECO:0000313" key="6">
    <source>
        <dbReference type="EnsemblProtists" id="EOD16740"/>
    </source>
</evidence>
<accession>A0A0D3IZQ5</accession>
<dbReference type="SMART" id="SM00184">
    <property type="entry name" value="RING"/>
    <property type="match status" value="1"/>
</dbReference>
<dbReference type="InterPro" id="IPR013083">
    <property type="entry name" value="Znf_RING/FYVE/PHD"/>
</dbReference>
<evidence type="ECO:0000256" key="2">
    <source>
        <dbReference type="ARBA" id="ARBA00022771"/>
    </source>
</evidence>
<dbReference type="STRING" id="2903.R1DQF9"/>
<keyword evidence="1" id="KW-0479">Metal-binding</keyword>
<organism evidence="6 7">
    <name type="scientific">Emiliania huxleyi (strain CCMP1516)</name>
    <dbReference type="NCBI Taxonomy" id="280463"/>
    <lineage>
        <taxon>Eukaryota</taxon>
        <taxon>Haptista</taxon>
        <taxon>Haptophyta</taxon>
        <taxon>Prymnesiophyceae</taxon>
        <taxon>Isochrysidales</taxon>
        <taxon>Noelaerhabdaceae</taxon>
        <taxon>Emiliania</taxon>
    </lineage>
</organism>
<feature type="domain" description="RING-type" evidence="5">
    <location>
        <begin position="36"/>
        <end position="77"/>
    </location>
</feature>
<proteinExistence type="predicted"/>